<dbReference type="RefSeq" id="WP_079541205.1">
    <property type="nucleotide sequence ID" value="NZ_FKLO01000058.1"/>
</dbReference>
<dbReference type="AlphaFoldDB" id="A0A1C3H5I2"/>
<dbReference type="EC" id="1.5.3.1" evidence="1"/>
<proteinExistence type="predicted"/>
<accession>A0A1C3H5I2</accession>
<dbReference type="Pfam" id="PF04268">
    <property type="entry name" value="SoxG"/>
    <property type="match status" value="1"/>
</dbReference>
<keyword evidence="1" id="KW-0560">Oxidoreductase</keyword>
<organism evidence="1 2">
    <name type="scientific">Cardiobacterium hominis</name>
    <dbReference type="NCBI Taxonomy" id="2718"/>
    <lineage>
        <taxon>Bacteria</taxon>
        <taxon>Pseudomonadati</taxon>
        <taxon>Pseudomonadota</taxon>
        <taxon>Gammaproteobacteria</taxon>
        <taxon>Cardiobacteriales</taxon>
        <taxon>Cardiobacteriaceae</taxon>
        <taxon>Cardiobacterium</taxon>
    </lineage>
</organism>
<dbReference type="Proteomes" id="UP000190837">
    <property type="component" value="Unassembled WGS sequence"/>
</dbReference>
<evidence type="ECO:0000313" key="2">
    <source>
        <dbReference type="Proteomes" id="UP000190837"/>
    </source>
</evidence>
<dbReference type="InterPro" id="IPR027266">
    <property type="entry name" value="TrmE/GcvT-like"/>
</dbReference>
<dbReference type="EMBL" id="FKLO01000058">
    <property type="protein sequence ID" value="SAM67170.1"/>
    <property type="molecule type" value="Genomic_DNA"/>
</dbReference>
<dbReference type="InterPro" id="IPR007375">
    <property type="entry name" value="SoxG"/>
</dbReference>
<dbReference type="Gene3D" id="3.30.1360.120">
    <property type="entry name" value="Probable tRNA modification gtpase trme, domain 1"/>
    <property type="match status" value="1"/>
</dbReference>
<protein>
    <submittedName>
        <fullName evidence="1">Sarcosine oxidase gamma subunit</fullName>
        <ecNumber evidence="1">1.5.3.1</ecNumber>
    </submittedName>
</protein>
<dbReference type="SUPFAM" id="SSF103025">
    <property type="entry name" value="Folate-binding domain"/>
    <property type="match status" value="1"/>
</dbReference>
<name>A0A1C3H5I2_9GAMM</name>
<dbReference type="Gene3D" id="3.30.70.1520">
    <property type="entry name" value="Heterotetrameric sarcosine oxidase"/>
    <property type="match status" value="1"/>
</dbReference>
<dbReference type="GO" id="GO:0008115">
    <property type="term" value="F:sarcosine oxidase activity"/>
    <property type="evidence" value="ECO:0007669"/>
    <property type="project" value="UniProtKB-EC"/>
</dbReference>
<sequence length="195" mass="21081">MPDITWETPLARQLAAHPAPNGAAGISASEWPQSAIHILRGKADDSAYLAAAESALGVALPTAPRQSAEKDALTILRLSPDEWLLKSPWQEQTALATRLQRALANQHAQIVDNSGGYTGLELRGEAVETVLRHLTPYPVENLAAGEVIGTVMEAAHITLHKHGATHYSLIIRRSFADYVWKLLEKASRPYGLAVA</sequence>
<gene>
    <name evidence="1" type="ORF">CHUV0807_1716</name>
</gene>
<evidence type="ECO:0000313" key="1">
    <source>
        <dbReference type="EMBL" id="SAM67170.1"/>
    </source>
</evidence>
<reference evidence="2" key="1">
    <citation type="submission" date="2016-04" db="EMBL/GenBank/DDBJ databases">
        <authorList>
            <person name="Tagini F."/>
        </authorList>
    </citation>
    <scope>NUCLEOTIDE SEQUENCE [LARGE SCALE GENOMIC DNA]</scope>
    <source>
        <strain evidence="2">CHUV0807</strain>
    </source>
</reference>